<evidence type="ECO:0000313" key="1">
    <source>
        <dbReference type="EMBL" id="HIX19388.1"/>
    </source>
</evidence>
<accession>A0A9D2AHI4</accession>
<comment type="caution">
    <text evidence="1">The sequence shown here is derived from an EMBL/GenBank/DDBJ whole genome shotgun (WGS) entry which is preliminary data.</text>
</comment>
<gene>
    <name evidence="1" type="ORF">H9862_02145</name>
</gene>
<reference evidence="1" key="2">
    <citation type="submission" date="2021-04" db="EMBL/GenBank/DDBJ databases">
        <authorList>
            <person name="Gilroy R."/>
        </authorList>
    </citation>
    <scope>NUCLEOTIDE SEQUENCE</scope>
    <source>
        <strain evidence="1">14975</strain>
    </source>
</reference>
<sequence length="199" mass="20504">MKKTHTLMMATAAALLTLNSCNDSNGGGGNTSVTHAISTTDFAAGTEYYSGTIGGMGCSVLVKAQAALARSSQVTDLPAGLVIEGAAVPFECLVSYSLEPNEQQPTTATMSFNFAGTTDNALRSSSEFCEFWNIDTDESDADLETGVDYRIVVEFPSGAATATASARSGTLAATPVQGVLRVEMGYGSGNDSSDTPTQP</sequence>
<dbReference type="EMBL" id="DXFQ01000035">
    <property type="protein sequence ID" value="HIX19388.1"/>
    <property type="molecule type" value="Genomic_DNA"/>
</dbReference>
<dbReference type="AlphaFoldDB" id="A0A9D2AHI4"/>
<name>A0A9D2AHI4_9BACT</name>
<protein>
    <submittedName>
        <fullName evidence="1">Uncharacterized protein</fullName>
    </submittedName>
</protein>
<organism evidence="1 2">
    <name type="scientific">Candidatus Akkermansia intestinigallinarum</name>
    <dbReference type="NCBI Taxonomy" id="2838431"/>
    <lineage>
        <taxon>Bacteria</taxon>
        <taxon>Pseudomonadati</taxon>
        <taxon>Verrucomicrobiota</taxon>
        <taxon>Verrucomicrobiia</taxon>
        <taxon>Verrucomicrobiales</taxon>
        <taxon>Akkermansiaceae</taxon>
        <taxon>Akkermansia</taxon>
    </lineage>
</organism>
<reference evidence="1" key="1">
    <citation type="journal article" date="2021" name="PeerJ">
        <title>Extensive microbial diversity within the chicken gut microbiome revealed by metagenomics and culture.</title>
        <authorList>
            <person name="Gilroy R."/>
            <person name="Ravi A."/>
            <person name="Getino M."/>
            <person name="Pursley I."/>
            <person name="Horton D.L."/>
            <person name="Alikhan N.F."/>
            <person name="Baker D."/>
            <person name="Gharbi K."/>
            <person name="Hall N."/>
            <person name="Watson M."/>
            <person name="Adriaenssens E.M."/>
            <person name="Foster-Nyarko E."/>
            <person name="Jarju S."/>
            <person name="Secka A."/>
            <person name="Antonio M."/>
            <person name="Oren A."/>
            <person name="Chaudhuri R.R."/>
            <person name="La Ragione R."/>
            <person name="Hildebrand F."/>
            <person name="Pallen M.J."/>
        </authorList>
    </citation>
    <scope>NUCLEOTIDE SEQUENCE</scope>
    <source>
        <strain evidence="1">14975</strain>
    </source>
</reference>
<dbReference type="Proteomes" id="UP000823964">
    <property type="component" value="Unassembled WGS sequence"/>
</dbReference>
<evidence type="ECO:0000313" key="2">
    <source>
        <dbReference type="Proteomes" id="UP000823964"/>
    </source>
</evidence>
<proteinExistence type="predicted"/>